<reference evidence="2" key="1">
    <citation type="journal article" date="2019" name="Sci. Rep.">
        <title>Draft genome of Tanacetum cinerariifolium, the natural source of mosquito coil.</title>
        <authorList>
            <person name="Yamashiro T."/>
            <person name="Shiraishi A."/>
            <person name="Satake H."/>
            <person name="Nakayama K."/>
        </authorList>
    </citation>
    <scope>NUCLEOTIDE SEQUENCE</scope>
</reference>
<name>A0A699QQC1_TANCI</name>
<comment type="caution">
    <text evidence="2">The sequence shown here is derived from an EMBL/GenBank/DDBJ whole genome shotgun (WGS) entry which is preliminary data.</text>
</comment>
<accession>A0A699QQC1</accession>
<protein>
    <submittedName>
        <fullName evidence="2">Uncharacterized protein</fullName>
    </submittedName>
</protein>
<feature type="region of interest" description="Disordered" evidence="1">
    <location>
        <begin position="1"/>
        <end position="35"/>
    </location>
</feature>
<feature type="non-terminal residue" evidence="2">
    <location>
        <position position="1"/>
    </location>
</feature>
<evidence type="ECO:0000313" key="2">
    <source>
        <dbReference type="EMBL" id="GFC74396.1"/>
    </source>
</evidence>
<dbReference type="EMBL" id="BKCJ011047092">
    <property type="protein sequence ID" value="GFC74396.1"/>
    <property type="molecule type" value="Genomic_DNA"/>
</dbReference>
<evidence type="ECO:0000256" key="1">
    <source>
        <dbReference type="SAM" id="MobiDB-lite"/>
    </source>
</evidence>
<sequence length="57" mass="5909">SKVPSPGADETAFPSGDVSLDASQDRENIVKTSAMPHEALPRVTSLGGGEGIMQQKL</sequence>
<proteinExistence type="predicted"/>
<gene>
    <name evidence="2" type="ORF">Tci_846366</name>
</gene>
<dbReference type="AlphaFoldDB" id="A0A699QQC1"/>
<organism evidence="2">
    <name type="scientific">Tanacetum cinerariifolium</name>
    <name type="common">Dalmatian daisy</name>
    <name type="synonym">Chrysanthemum cinerariifolium</name>
    <dbReference type="NCBI Taxonomy" id="118510"/>
    <lineage>
        <taxon>Eukaryota</taxon>
        <taxon>Viridiplantae</taxon>
        <taxon>Streptophyta</taxon>
        <taxon>Embryophyta</taxon>
        <taxon>Tracheophyta</taxon>
        <taxon>Spermatophyta</taxon>
        <taxon>Magnoliopsida</taxon>
        <taxon>eudicotyledons</taxon>
        <taxon>Gunneridae</taxon>
        <taxon>Pentapetalae</taxon>
        <taxon>asterids</taxon>
        <taxon>campanulids</taxon>
        <taxon>Asterales</taxon>
        <taxon>Asteraceae</taxon>
        <taxon>Asteroideae</taxon>
        <taxon>Anthemideae</taxon>
        <taxon>Anthemidinae</taxon>
        <taxon>Tanacetum</taxon>
    </lineage>
</organism>